<dbReference type="GO" id="GO:0042274">
    <property type="term" value="P:ribosomal small subunit biogenesis"/>
    <property type="evidence" value="ECO:0007669"/>
    <property type="project" value="UniProtKB-UniRule"/>
</dbReference>
<dbReference type="OrthoDB" id="9783509at2"/>
<keyword evidence="4 5" id="KW-0143">Chaperone</keyword>
<dbReference type="SUPFAM" id="SSF50447">
    <property type="entry name" value="Translation proteins"/>
    <property type="match status" value="1"/>
</dbReference>
<dbReference type="PANTHER" id="PTHR33692:SF1">
    <property type="entry name" value="RIBOSOME MATURATION FACTOR RIMM"/>
    <property type="match status" value="1"/>
</dbReference>
<dbReference type="RefSeq" id="WP_106091548.1">
    <property type="nucleotide sequence ID" value="NZ_PVNL01000095.1"/>
</dbReference>
<dbReference type="SUPFAM" id="SSF50346">
    <property type="entry name" value="PRC-barrel domain"/>
    <property type="match status" value="1"/>
</dbReference>
<evidence type="ECO:0000313" key="9">
    <source>
        <dbReference type="Proteomes" id="UP000238823"/>
    </source>
</evidence>
<dbReference type="Pfam" id="PF24986">
    <property type="entry name" value="PRC_RimM"/>
    <property type="match status" value="1"/>
</dbReference>
<evidence type="ECO:0000256" key="1">
    <source>
        <dbReference type="ARBA" id="ARBA00022490"/>
    </source>
</evidence>
<dbReference type="Gene3D" id="2.30.30.240">
    <property type="entry name" value="PRC-barrel domain"/>
    <property type="match status" value="1"/>
</dbReference>
<organism evidence="8 9">
    <name type="scientific">Enhygromyxa salina</name>
    <dbReference type="NCBI Taxonomy" id="215803"/>
    <lineage>
        <taxon>Bacteria</taxon>
        <taxon>Pseudomonadati</taxon>
        <taxon>Myxococcota</taxon>
        <taxon>Polyangia</taxon>
        <taxon>Nannocystales</taxon>
        <taxon>Nannocystaceae</taxon>
        <taxon>Enhygromyxa</taxon>
    </lineage>
</organism>
<comment type="similarity">
    <text evidence="5">Belongs to the RimM family.</text>
</comment>
<dbReference type="GO" id="GO:0006364">
    <property type="term" value="P:rRNA processing"/>
    <property type="evidence" value="ECO:0007669"/>
    <property type="project" value="UniProtKB-UniRule"/>
</dbReference>
<feature type="domain" description="RimM N-terminal" evidence="6">
    <location>
        <begin position="18"/>
        <end position="102"/>
    </location>
</feature>
<comment type="subcellular location">
    <subcellularLocation>
        <location evidence="5">Cytoplasm</location>
    </subcellularLocation>
</comment>
<keyword evidence="1 5" id="KW-0963">Cytoplasm</keyword>
<comment type="domain">
    <text evidence="5">The PRC barrel domain binds ribosomal protein uS19.</text>
</comment>
<keyword evidence="2 5" id="KW-0690">Ribosome biogenesis</keyword>
<evidence type="ECO:0000259" key="7">
    <source>
        <dbReference type="Pfam" id="PF24986"/>
    </source>
</evidence>
<dbReference type="InterPro" id="IPR036976">
    <property type="entry name" value="RimM_N_sf"/>
</dbReference>
<dbReference type="InterPro" id="IPR009000">
    <property type="entry name" value="Transl_B-barrel_sf"/>
</dbReference>
<dbReference type="GO" id="GO:0005840">
    <property type="term" value="C:ribosome"/>
    <property type="evidence" value="ECO:0007669"/>
    <property type="project" value="InterPro"/>
</dbReference>
<evidence type="ECO:0000256" key="3">
    <source>
        <dbReference type="ARBA" id="ARBA00022552"/>
    </source>
</evidence>
<gene>
    <name evidence="5 8" type="primary">rimM</name>
    <name evidence="8" type="ORF">ENSA7_46190</name>
</gene>
<keyword evidence="3 5" id="KW-0698">rRNA processing</keyword>
<dbReference type="GO" id="GO:0043022">
    <property type="term" value="F:ribosome binding"/>
    <property type="evidence" value="ECO:0007669"/>
    <property type="project" value="InterPro"/>
</dbReference>
<dbReference type="AlphaFoldDB" id="A0A2S9YJY7"/>
<evidence type="ECO:0000256" key="5">
    <source>
        <dbReference type="HAMAP-Rule" id="MF_00014"/>
    </source>
</evidence>
<protein>
    <recommendedName>
        <fullName evidence="5">Ribosome maturation factor RimM</fullName>
    </recommendedName>
</protein>
<dbReference type="Gene3D" id="2.40.30.60">
    <property type="entry name" value="RimM"/>
    <property type="match status" value="1"/>
</dbReference>
<comment type="function">
    <text evidence="5">An accessory protein needed during the final step in the assembly of 30S ribosomal subunit, possibly for assembly of the head region. Essential for efficient processing of 16S rRNA. May be needed both before and after RbfA during the maturation of 16S rRNA. It has affinity for free ribosomal 30S subunits but not for 70S ribosomes.</text>
</comment>
<sequence length="196" mass="21602">MDESQRDDLDLASSHLQLGYVAGVHGVAGALRVKLFNQESTLLEPGLPIVLRERGTTKQVTHEVARVAPKPGSDTIRLWLEGVDARAPAEALRGHELWVARAQLPKLDEDEYYLADLIGLEVVRETEGGRESLGRITGVTSNTAQDLLCVRLRGREWLLPAMPPFVVSIQNIEGDAKPQCVVVDVHDDMLPEPRES</sequence>
<evidence type="ECO:0000259" key="6">
    <source>
        <dbReference type="Pfam" id="PF01782"/>
    </source>
</evidence>
<dbReference type="InterPro" id="IPR056792">
    <property type="entry name" value="PRC_RimM"/>
</dbReference>
<dbReference type="HAMAP" id="MF_00014">
    <property type="entry name" value="Ribosome_mat_RimM"/>
    <property type="match status" value="1"/>
</dbReference>
<dbReference type="GO" id="GO:0005737">
    <property type="term" value="C:cytoplasm"/>
    <property type="evidence" value="ECO:0007669"/>
    <property type="project" value="UniProtKB-SubCell"/>
</dbReference>
<comment type="subunit">
    <text evidence="5">Binds ribosomal protein uS19.</text>
</comment>
<dbReference type="EMBL" id="PVNL01000095">
    <property type="protein sequence ID" value="PRQ05394.1"/>
    <property type="molecule type" value="Genomic_DNA"/>
</dbReference>
<dbReference type="InterPro" id="IPR011961">
    <property type="entry name" value="RimM"/>
</dbReference>
<evidence type="ECO:0000256" key="4">
    <source>
        <dbReference type="ARBA" id="ARBA00023186"/>
    </source>
</evidence>
<accession>A0A2S9YJY7</accession>
<evidence type="ECO:0000256" key="2">
    <source>
        <dbReference type="ARBA" id="ARBA00022517"/>
    </source>
</evidence>
<dbReference type="NCBIfam" id="TIGR02273">
    <property type="entry name" value="16S_RimM"/>
    <property type="match status" value="1"/>
</dbReference>
<dbReference type="PANTHER" id="PTHR33692">
    <property type="entry name" value="RIBOSOME MATURATION FACTOR RIMM"/>
    <property type="match status" value="1"/>
</dbReference>
<evidence type="ECO:0000313" key="8">
    <source>
        <dbReference type="EMBL" id="PRQ05394.1"/>
    </source>
</evidence>
<feature type="domain" description="Ribosome maturation factor RimM PRC barrel" evidence="7">
    <location>
        <begin position="116"/>
        <end position="169"/>
    </location>
</feature>
<dbReference type="InterPro" id="IPR002676">
    <property type="entry name" value="RimM_N"/>
</dbReference>
<dbReference type="InterPro" id="IPR011033">
    <property type="entry name" value="PRC_barrel-like_sf"/>
</dbReference>
<name>A0A2S9YJY7_9BACT</name>
<reference evidence="8 9" key="1">
    <citation type="submission" date="2018-03" db="EMBL/GenBank/DDBJ databases">
        <title>Draft Genome Sequences of the Obligatory Marine Myxobacteria Enhygromyxa salina SWB007.</title>
        <authorList>
            <person name="Poehlein A."/>
            <person name="Moghaddam J.A."/>
            <person name="Harms H."/>
            <person name="Alanjari M."/>
            <person name="Koenig G.M."/>
            <person name="Daniel R."/>
            <person name="Schaeberle T.F."/>
        </authorList>
    </citation>
    <scope>NUCLEOTIDE SEQUENCE [LARGE SCALE GENOMIC DNA]</scope>
    <source>
        <strain evidence="8 9">SWB007</strain>
    </source>
</reference>
<dbReference type="Proteomes" id="UP000238823">
    <property type="component" value="Unassembled WGS sequence"/>
</dbReference>
<comment type="caution">
    <text evidence="8">The sequence shown here is derived from an EMBL/GenBank/DDBJ whole genome shotgun (WGS) entry which is preliminary data.</text>
</comment>
<proteinExistence type="inferred from homology"/>
<dbReference type="Pfam" id="PF01782">
    <property type="entry name" value="RimM"/>
    <property type="match status" value="1"/>
</dbReference>